<dbReference type="SUPFAM" id="SSF55785">
    <property type="entry name" value="PYP-like sensor domain (PAS domain)"/>
    <property type="match status" value="1"/>
</dbReference>
<feature type="domain" description="GGDEF" evidence="4">
    <location>
        <begin position="183"/>
        <end position="316"/>
    </location>
</feature>
<dbReference type="PANTHER" id="PTHR45138">
    <property type="entry name" value="REGULATORY COMPONENTS OF SENSORY TRANSDUCTION SYSTEM"/>
    <property type="match status" value="1"/>
</dbReference>
<dbReference type="Gene3D" id="3.30.450.20">
    <property type="entry name" value="PAS domain"/>
    <property type="match status" value="1"/>
</dbReference>
<dbReference type="GO" id="GO:0043709">
    <property type="term" value="P:cell adhesion involved in single-species biofilm formation"/>
    <property type="evidence" value="ECO:0007669"/>
    <property type="project" value="TreeGrafter"/>
</dbReference>
<dbReference type="GO" id="GO:0052621">
    <property type="term" value="F:diguanylate cyclase activity"/>
    <property type="evidence" value="ECO:0007669"/>
    <property type="project" value="UniProtKB-EC"/>
</dbReference>
<comment type="cofactor">
    <cofactor evidence="1">
        <name>Mg(2+)</name>
        <dbReference type="ChEBI" id="CHEBI:18420"/>
    </cofactor>
</comment>
<evidence type="ECO:0000256" key="3">
    <source>
        <dbReference type="ARBA" id="ARBA00034247"/>
    </source>
</evidence>
<proteinExistence type="predicted"/>
<dbReference type="Pfam" id="PF00990">
    <property type="entry name" value="GGDEF"/>
    <property type="match status" value="1"/>
</dbReference>
<dbReference type="PANTHER" id="PTHR45138:SF9">
    <property type="entry name" value="DIGUANYLATE CYCLASE DGCM-RELATED"/>
    <property type="match status" value="1"/>
</dbReference>
<gene>
    <name evidence="5" type="ORF">BZG00_13955</name>
</gene>
<comment type="caution">
    <text evidence="5">The sequence shown here is derived from an EMBL/GenBank/DDBJ whole genome shotgun (WGS) entry which is preliminary data.</text>
</comment>
<evidence type="ECO:0000256" key="1">
    <source>
        <dbReference type="ARBA" id="ARBA00001946"/>
    </source>
</evidence>
<dbReference type="FunFam" id="3.30.70.270:FF:000001">
    <property type="entry name" value="Diguanylate cyclase domain protein"/>
    <property type="match status" value="1"/>
</dbReference>
<dbReference type="InterPro" id="IPR050469">
    <property type="entry name" value="Diguanylate_Cyclase"/>
</dbReference>
<dbReference type="PROSITE" id="PS50887">
    <property type="entry name" value="GGDEF"/>
    <property type="match status" value="1"/>
</dbReference>
<dbReference type="AlphaFoldDB" id="A0AB36JUF3"/>
<dbReference type="Gene3D" id="3.30.70.270">
    <property type="match status" value="1"/>
</dbReference>
<reference evidence="5 6" key="1">
    <citation type="journal article" date="2017" name="Genome Announc.">
        <title>Draft Genome Sequences of Salinivibrio proteolyticus, Salinivibrio sharmensis, Salinivibrio siamensis, Salinivibrio costicola subsp. alcaliphilus, Salinivibrio costicola subsp. vallismortis, and 29 New Isolates Belonging to the Genus Salinivibrio.</title>
        <authorList>
            <person name="Lopez-Hermoso C."/>
            <person name="de la Haba R.R."/>
            <person name="Sanchez-Porro C."/>
            <person name="Bayliss S.C."/>
            <person name="Feil E.J."/>
            <person name="Ventosa A."/>
        </authorList>
    </citation>
    <scope>NUCLEOTIDE SEQUENCE [LARGE SCALE GENOMIC DNA]</scope>
    <source>
        <strain evidence="5 6">AL184</strain>
    </source>
</reference>
<name>A0AB36JUF3_9GAMM</name>
<dbReference type="SUPFAM" id="SSF55073">
    <property type="entry name" value="Nucleotide cyclase"/>
    <property type="match status" value="1"/>
</dbReference>
<keyword evidence="6" id="KW-1185">Reference proteome</keyword>
<accession>A0AB36JUF3</accession>
<dbReference type="InterPro" id="IPR000160">
    <property type="entry name" value="GGDEF_dom"/>
</dbReference>
<dbReference type="InterPro" id="IPR000014">
    <property type="entry name" value="PAS"/>
</dbReference>
<dbReference type="SMART" id="SM00267">
    <property type="entry name" value="GGDEF"/>
    <property type="match status" value="1"/>
</dbReference>
<dbReference type="InterPro" id="IPR043128">
    <property type="entry name" value="Rev_trsase/Diguanyl_cyclase"/>
</dbReference>
<dbReference type="CDD" id="cd01949">
    <property type="entry name" value="GGDEF"/>
    <property type="match status" value="1"/>
</dbReference>
<dbReference type="EC" id="2.7.7.65" evidence="2"/>
<evidence type="ECO:0000313" key="5">
    <source>
        <dbReference type="EMBL" id="OOE38547.1"/>
    </source>
</evidence>
<comment type="catalytic activity">
    <reaction evidence="3">
        <text>2 GTP = 3',3'-c-di-GMP + 2 diphosphate</text>
        <dbReference type="Rhea" id="RHEA:24898"/>
        <dbReference type="ChEBI" id="CHEBI:33019"/>
        <dbReference type="ChEBI" id="CHEBI:37565"/>
        <dbReference type="ChEBI" id="CHEBI:58805"/>
        <dbReference type="EC" id="2.7.7.65"/>
    </reaction>
</comment>
<evidence type="ECO:0000259" key="4">
    <source>
        <dbReference type="PROSITE" id="PS50887"/>
    </source>
</evidence>
<dbReference type="NCBIfam" id="TIGR00254">
    <property type="entry name" value="GGDEF"/>
    <property type="match status" value="1"/>
</dbReference>
<dbReference type="Proteomes" id="UP000189021">
    <property type="component" value="Unassembled WGS sequence"/>
</dbReference>
<dbReference type="InterPro" id="IPR035965">
    <property type="entry name" value="PAS-like_dom_sf"/>
</dbReference>
<dbReference type="InterPro" id="IPR029787">
    <property type="entry name" value="Nucleotide_cyclase"/>
</dbReference>
<dbReference type="GO" id="GO:1902201">
    <property type="term" value="P:negative regulation of bacterial-type flagellum-dependent cell motility"/>
    <property type="evidence" value="ECO:0007669"/>
    <property type="project" value="TreeGrafter"/>
</dbReference>
<organism evidence="5 6">
    <name type="scientific">Salinivibrio kushneri</name>
    <dbReference type="NCBI Taxonomy" id="1908198"/>
    <lineage>
        <taxon>Bacteria</taxon>
        <taxon>Pseudomonadati</taxon>
        <taxon>Pseudomonadota</taxon>
        <taxon>Gammaproteobacteria</taxon>
        <taxon>Vibrionales</taxon>
        <taxon>Vibrionaceae</taxon>
        <taxon>Salinivibrio</taxon>
    </lineage>
</organism>
<sequence length="316" mass="35781">MNGKADPLSKTSLDQFKQYFFDALDVVPLPLLISEGIVSDEISNNNRAHIFFNQAFQQELGYTLDNMPDIYQWFEKAYPDPDYRQEIISQWHQVVHEAQAHGEKTVELPALVTYADGQQRWYAVTAQVDVAPNPDWHIVVFRDIHQLKTSLEETTHASLTDSLTQLANRRGLTDWFAQSAHRTALGTIVLDIDRFKQVNDSLGHIAGDRLLTQIASQLKQFSPPNACCARWGGEEFVIIIPDCTYQHAFQLAKTLCHHVYQEGFLWHATRHQVSLSAGIGFTEAGHHSLDDLVARADQAMYIAKQRGRNQVCGDPP</sequence>
<dbReference type="CDD" id="cd00130">
    <property type="entry name" value="PAS"/>
    <property type="match status" value="1"/>
</dbReference>
<protein>
    <recommendedName>
        <fullName evidence="2">diguanylate cyclase</fullName>
        <ecNumber evidence="2">2.7.7.65</ecNumber>
    </recommendedName>
</protein>
<dbReference type="EMBL" id="MUEK01000017">
    <property type="protein sequence ID" value="OOE38547.1"/>
    <property type="molecule type" value="Genomic_DNA"/>
</dbReference>
<dbReference type="GO" id="GO:0005886">
    <property type="term" value="C:plasma membrane"/>
    <property type="evidence" value="ECO:0007669"/>
    <property type="project" value="TreeGrafter"/>
</dbReference>
<evidence type="ECO:0000256" key="2">
    <source>
        <dbReference type="ARBA" id="ARBA00012528"/>
    </source>
</evidence>
<evidence type="ECO:0000313" key="6">
    <source>
        <dbReference type="Proteomes" id="UP000189021"/>
    </source>
</evidence>